<evidence type="ECO:0000313" key="2">
    <source>
        <dbReference type="EMBL" id="AKG44322.1"/>
    </source>
</evidence>
<dbReference type="SUPFAM" id="SSF55729">
    <property type="entry name" value="Acyl-CoA N-acyltransferases (Nat)"/>
    <property type="match status" value="1"/>
</dbReference>
<dbReference type="HOGENOM" id="CLU_132606_0_0_11"/>
<accession>A0A0F7FWF7</accession>
<evidence type="ECO:0000313" key="3">
    <source>
        <dbReference type="Proteomes" id="UP000034034"/>
    </source>
</evidence>
<feature type="domain" description="N-acetyltransferase" evidence="1">
    <location>
        <begin position="29"/>
        <end position="171"/>
    </location>
</feature>
<dbReference type="InterPro" id="IPR000182">
    <property type="entry name" value="GNAT_dom"/>
</dbReference>
<proteinExistence type="predicted"/>
<dbReference type="KEGG" id="sxi:SXIM_29380"/>
<gene>
    <name evidence="2" type="ORF">SXIM_29380</name>
</gene>
<dbReference type="Pfam" id="PF00583">
    <property type="entry name" value="Acetyltransf_1"/>
    <property type="match status" value="1"/>
</dbReference>
<dbReference type="EMBL" id="CP009922">
    <property type="protein sequence ID" value="AKG44322.1"/>
    <property type="molecule type" value="Genomic_DNA"/>
</dbReference>
<dbReference type="AlphaFoldDB" id="A0A0F7FWF7"/>
<dbReference type="GO" id="GO:0016747">
    <property type="term" value="F:acyltransferase activity, transferring groups other than amino-acyl groups"/>
    <property type="evidence" value="ECO:0007669"/>
    <property type="project" value="InterPro"/>
</dbReference>
<organism evidence="2 3">
    <name type="scientific">Streptomyces xiamenensis</name>
    <dbReference type="NCBI Taxonomy" id="408015"/>
    <lineage>
        <taxon>Bacteria</taxon>
        <taxon>Bacillati</taxon>
        <taxon>Actinomycetota</taxon>
        <taxon>Actinomycetes</taxon>
        <taxon>Kitasatosporales</taxon>
        <taxon>Streptomycetaceae</taxon>
        <taxon>Streptomyces</taxon>
    </lineage>
</organism>
<dbReference type="PROSITE" id="PS51186">
    <property type="entry name" value="GNAT"/>
    <property type="match status" value="1"/>
</dbReference>
<protein>
    <submittedName>
        <fullName evidence="2">N-acetyltransferase gcn5</fullName>
    </submittedName>
</protein>
<evidence type="ECO:0000259" key="1">
    <source>
        <dbReference type="PROSITE" id="PS51186"/>
    </source>
</evidence>
<dbReference type="RefSeq" id="WP_046724287.1">
    <property type="nucleotide sequence ID" value="NZ_CP009922.3"/>
</dbReference>
<dbReference type="Proteomes" id="UP000034034">
    <property type="component" value="Chromosome"/>
</dbReference>
<dbReference type="CDD" id="cd04301">
    <property type="entry name" value="NAT_SF"/>
    <property type="match status" value="1"/>
</dbReference>
<reference evidence="2" key="1">
    <citation type="submission" date="2019-08" db="EMBL/GenBank/DDBJ databases">
        <title>Complete genome sequence of a mangrove-derived Streptomyces xiamenensis.</title>
        <authorList>
            <person name="Xu J."/>
        </authorList>
    </citation>
    <scope>NUCLEOTIDE SEQUENCE</scope>
    <source>
        <strain evidence="2">318</strain>
    </source>
</reference>
<dbReference type="Gene3D" id="3.40.630.30">
    <property type="match status" value="1"/>
</dbReference>
<name>A0A0F7FWF7_9ACTN</name>
<keyword evidence="3" id="KW-1185">Reference proteome</keyword>
<dbReference type="PATRIC" id="fig|408015.6.peg.2974"/>
<dbReference type="InterPro" id="IPR016181">
    <property type="entry name" value="Acyl_CoA_acyltransferase"/>
</dbReference>
<sequence>MRSDVTLLPLDRPLLTALLAVAVADADPPEVMPPVPDPTGGDGWTAERRAAFVRFHAWRSLPPDPVESTYAITVAGRVAGAARLCPRPDRNSNREREGPGTVEADTVEAGLWIGRSYRGAGVGGTVLRLLIDRARADGHDRLYLSTTPENTAMRQLMSGIGLIGTQGEFAL</sequence>